<gene>
    <name evidence="2" type="ORF">SAMN05216289_1261</name>
</gene>
<reference evidence="2 3" key="1">
    <citation type="submission" date="2016-10" db="EMBL/GenBank/DDBJ databases">
        <authorList>
            <person name="de Groot N.N."/>
        </authorList>
    </citation>
    <scope>NUCLEOTIDE SEQUENCE [LARGE SCALE GENOMIC DNA]</scope>
    <source>
        <strain evidence="2 3">CGMCC 1.7659</strain>
    </source>
</reference>
<keyword evidence="3" id="KW-1185">Reference proteome</keyword>
<protein>
    <submittedName>
        <fullName evidence="2">Uncharacterized protein</fullName>
    </submittedName>
</protein>
<name>A0A1I4ZHD6_9GAMM</name>
<keyword evidence="1" id="KW-0472">Membrane</keyword>
<evidence type="ECO:0000313" key="3">
    <source>
        <dbReference type="Proteomes" id="UP000198575"/>
    </source>
</evidence>
<keyword evidence="1" id="KW-0812">Transmembrane</keyword>
<feature type="transmembrane region" description="Helical" evidence="1">
    <location>
        <begin position="12"/>
        <end position="30"/>
    </location>
</feature>
<proteinExistence type="predicted"/>
<accession>A0A1I4ZHD6</accession>
<dbReference type="Proteomes" id="UP000198575">
    <property type="component" value="Unassembled WGS sequence"/>
</dbReference>
<sequence>MRVQVPKADEGHWLWLWLWLWLLPLLFALARRMRANRAP</sequence>
<evidence type="ECO:0000256" key="1">
    <source>
        <dbReference type="SAM" id="Phobius"/>
    </source>
</evidence>
<dbReference type="AlphaFoldDB" id="A0A1I4ZHD6"/>
<organism evidence="2 3">
    <name type="scientific">Dokdonella immobilis</name>
    <dbReference type="NCBI Taxonomy" id="578942"/>
    <lineage>
        <taxon>Bacteria</taxon>
        <taxon>Pseudomonadati</taxon>
        <taxon>Pseudomonadota</taxon>
        <taxon>Gammaproteobacteria</taxon>
        <taxon>Lysobacterales</taxon>
        <taxon>Rhodanobacteraceae</taxon>
        <taxon>Dokdonella</taxon>
    </lineage>
</organism>
<dbReference type="EMBL" id="FOVF01000026">
    <property type="protein sequence ID" value="SFN49682.1"/>
    <property type="molecule type" value="Genomic_DNA"/>
</dbReference>
<evidence type="ECO:0000313" key="2">
    <source>
        <dbReference type="EMBL" id="SFN49682.1"/>
    </source>
</evidence>
<keyword evidence="1" id="KW-1133">Transmembrane helix</keyword>